<dbReference type="Gene3D" id="3.40.50.410">
    <property type="entry name" value="von Willebrand factor, type A domain"/>
    <property type="match status" value="1"/>
</dbReference>
<dbReference type="RefSeq" id="WP_127001840.1">
    <property type="nucleotide sequence ID" value="NZ_CP034346.1"/>
</dbReference>
<feature type="region of interest" description="Disordered" evidence="1">
    <location>
        <begin position="109"/>
        <end position="141"/>
    </location>
</feature>
<evidence type="ECO:0000256" key="1">
    <source>
        <dbReference type="SAM" id="MobiDB-lite"/>
    </source>
</evidence>
<dbReference type="InterPro" id="IPR002035">
    <property type="entry name" value="VWF_A"/>
</dbReference>
<dbReference type="PANTHER" id="PTHR37464:SF1">
    <property type="entry name" value="BLL2463 PROTEIN"/>
    <property type="match status" value="1"/>
</dbReference>
<feature type="compositionally biased region" description="Polar residues" evidence="1">
    <location>
        <begin position="669"/>
        <end position="682"/>
    </location>
</feature>
<keyword evidence="2" id="KW-0472">Membrane</keyword>
<dbReference type="OrthoDB" id="9780136at2"/>
<dbReference type="Pfam" id="PF07584">
    <property type="entry name" value="BatA"/>
    <property type="match status" value="1"/>
</dbReference>
<evidence type="ECO:0000256" key="2">
    <source>
        <dbReference type="SAM" id="Phobius"/>
    </source>
</evidence>
<dbReference type="InterPro" id="IPR024163">
    <property type="entry name" value="Aerotolerance_reg_N"/>
</dbReference>
<keyword evidence="6" id="KW-1185">Reference proteome</keyword>
<dbReference type="InterPro" id="IPR036465">
    <property type="entry name" value="vWFA_dom_sf"/>
</dbReference>
<keyword evidence="2" id="KW-0812">Transmembrane</keyword>
<dbReference type="EMBL" id="CP034346">
    <property type="protein sequence ID" value="AZS16839.1"/>
    <property type="molecule type" value="Genomic_DNA"/>
</dbReference>
<feature type="domain" description="VWFA" evidence="4">
    <location>
        <begin position="163"/>
        <end position="249"/>
    </location>
</feature>
<dbReference type="Pfam" id="PF13519">
    <property type="entry name" value="VWA_2"/>
    <property type="match status" value="1"/>
</dbReference>
<feature type="transmembrane region" description="Helical" evidence="2">
    <location>
        <begin position="59"/>
        <end position="81"/>
    </location>
</feature>
<feature type="compositionally biased region" description="Polar residues" evidence="1">
    <location>
        <begin position="131"/>
        <end position="141"/>
    </location>
</feature>
<keyword evidence="2" id="KW-1133">Transmembrane helix</keyword>
<feature type="region of interest" description="Disordered" evidence="1">
    <location>
        <begin position="652"/>
        <end position="688"/>
    </location>
</feature>
<accession>A0A3Q9IB71</accession>
<reference evidence="6" key="1">
    <citation type="submission" date="2018-12" db="EMBL/GenBank/DDBJ databases">
        <title>Complete genome sequence of Paenibacillus sp. MBLB1234.</title>
        <authorList>
            <person name="Nam Y.-D."/>
            <person name="Kang J."/>
            <person name="Chung W.-H."/>
            <person name="Park Y.S."/>
        </authorList>
    </citation>
    <scope>NUCLEOTIDE SEQUENCE [LARGE SCALE GENOMIC DNA]</scope>
    <source>
        <strain evidence="6">MBLB1234</strain>
    </source>
</reference>
<protein>
    <submittedName>
        <fullName evidence="5">VWA domain-containing protein</fullName>
    </submittedName>
</protein>
<evidence type="ECO:0000313" key="6">
    <source>
        <dbReference type="Proteomes" id="UP000270678"/>
    </source>
</evidence>
<evidence type="ECO:0000259" key="4">
    <source>
        <dbReference type="Pfam" id="PF13519"/>
    </source>
</evidence>
<organism evidence="5 6">
    <name type="scientific">Paenibacillus lutimineralis</name>
    <dbReference type="NCBI Taxonomy" id="2707005"/>
    <lineage>
        <taxon>Bacteria</taxon>
        <taxon>Bacillati</taxon>
        <taxon>Bacillota</taxon>
        <taxon>Bacilli</taxon>
        <taxon>Bacillales</taxon>
        <taxon>Paenibacillaceae</taxon>
        <taxon>Paenibacillus</taxon>
    </lineage>
</organism>
<feature type="domain" description="Aerotolerance regulator N-terminal" evidence="3">
    <location>
        <begin position="8"/>
        <end position="78"/>
    </location>
</feature>
<dbReference type="PANTHER" id="PTHR37464">
    <property type="entry name" value="BLL2463 PROTEIN"/>
    <property type="match status" value="1"/>
</dbReference>
<dbReference type="KEGG" id="plut:EI981_21820"/>
<feature type="transmembrane region" description="Helical" evidence="2">
    <location>
        <begin position="6"/>
        <end position="24"/>
    </location>
</feature>
<proteinExistence type="predicted"/>
<evidence type="ECO:0000259" key="3">
    <source>
        <dbReference type="Pfam" id="PF07584"/>
    </source>
</evidence>
<name>A0A3Q9IB71_9BACL</name>
<dbReference type="Proteomes" id="UP000270678">
    <property type="component" value="Chromosome"/>
</dbReference>
<evidence type="ECO:0000313" key="5">
    <source>
        <dbReference type="EMBL" id="AZS16839.1"/>
    </source>
</evidence>
<sequence>MGIALWSGLWFGLAIPVILLMYLFKRKYIDTTVSSHLLWNHVLRNIEANRPWQKLQNRLLLWLQLLAAALLVFALMAPYLWVQGGSKHTIVIIDASASMSTIWDEHAEQGADRAGDTGAESGKLGREAGSPGTQTGSELVQQQAGKTMTTGLAGKDVRQIGTISRMERLKGELSEFTASLSKKSELTLLKLGSKPEVLLSRESDRGKWKQAISALAVDYGVSAYRETLSLAAAMTKDDPEAQVVIFTDGRWMERSDDILFDVPVSIMTIGDAKSGNAAIEQFGVRSKETSGTVDGVGIVRNDGSDDLEAKLDLYGDDRLLASRQVVISAGQAVTESFAELPAAQVYRLALSPGDPYLLDNEAYAFQEQHAAPNVLLVSRGNLFLEKALQLAGASVIRMTPAEEDGDGAVTEPKLPEQTPDIIVADGIMPNYMQQGAWAELVSRTPLWTIGGTGDKLQLSSGELKLEDHPLTRYFSLKDSPTGFLHQAQVPEWAKTIMKIDGLPAIYAGSEAGTARLGFLFALEDSDLPLRPEFPILVHNAVEWLQSGRATGLGRAMVEAKVAIPVSADAKQGGWTPVSGYALLSKAADILAEVQDGSILAEQTAPAIPGLWRFMQRDVDGNELASYYLQTTASPLESSTQIVWPLQPAAAAQGGEQMEQSGTEVADGAGNSTAVQESESGQTARAGEGHGDFSSRHSLAFLIALLAFIVIFAEWGVYQRGRSI</sequence>
<feature type="transmembrane region" description="Helical" evidence="2">
    <location>
        <begin position="698"/>
        <end position="717"/>
    </location>
</feature>
<gene>
    <name evidence="5" type="ORF">EI981_21820</name>
</gene>
<dbReference type="AlphaFoldDB" id="A0A3Q9IB71"/>